<comment type="caution">
    <text evidence="5">The sequence shown here is derived from an EMBL/GenBank/DDBJ whole genome shotgun (WGS) entry which is preliminary data.</text>
</comment>
<dbReference type="Pfam" id="PF05853">
    <property type="entry name" value="BKACE"/>
    <property type="match status" value="1"/>
</dbReference>
<keyword evidence="6" id="KW-1185">Reference proteome</keyword>
<dbReference type="Gene3D" id="3.20.20.70">
    <property type="entry name" value="Aldolase class I"/>
    <property type="match status" value="1"/>
</dbReference>
<evidence type="ECO:0000256" key="1">
    <source>
        <dbReference type="ARBA" id="ARBA00001947"/>
    </source>
</evidence>
<dbReference type="InterPro" id="IPR013785">
    <property type="entry name" value="Aldolase_TIM"/>
</dbReference>
<keyword evidence="3" id="KW-0479">Metal-binding</keyword>
<dbReference type="AlphaFoldDB" id="A0A7X4LLA1"/>
<dbReference type="GO" id="GO:0046872">
    <property type="term" value="F:metal ion binding"/>
    <property type="evidence" value="ECO:0007669"/>
    <property type="project" value="UniProtKB-KW"/>
</dbReference>
<organism evidence="5 6">
    <name type="scientific">Vibrio eleionomae</name>
    <dbReference type="NCBI Taxonomy" id="2653505"/>
    <lineage>
        <taxon>Bacteria</taxon>
        <taxon>Pseudomonadati</taxon>
        <taxon>Pseudomonadota</taxon>
        <taxon>Gammaproteobacteria</taxon>
        <taxon>Vibrionales</taxon>
        <taxon>Vibrionaceae</taxon>
        <taxon>Vibrio</taxon>
    </lineage>
</organism>
<dbReference type="RefSeq" id="WP_161155936.1">
    <property type="nucleotide sequence ID" value="NZ_WEKT01000021.1"/>
</dbReference>
<dbReference type="GO" id="GO:0043720">
    <property type="term" value="F:3-keto-5-aminohexanoate cleavage activity"/>
    <property type="evidence" value="ECO:0007669"/>
    <property type="project" value="InterPro"/>
</dbReference>
<accession>A0A7X4LLA1</accession>
<evidence type="ECO:0000256" key="3">
    <source>
        <dbReference type="ARBA" id="ARBA00022723"/>
    </source>
</evidence>
<dbReference type="PANTHER" id="PTHR37418">
    <property type="entry name" value="3-KETO-5-AMINOHEXANOATE CLEAVAGE ENZYME-RELATED"/>
    <property type="match status" value="1"/>
</dbReference>
<dbReference type="PANTHER" id="PTHR37418:SF2">
    <property type="entry name" value="3-KETO-5-AMINOHEXANOATE CLEAVAGE ENZYME"/>
    <property type="match status" value="1"/>
</dbReference>
<proteinExistence type="predicted"/>
<evidence type="ECO:0000256" key="4">
    <source>
        <dbReference type="ARBA" id="ARBA00022833"/>
    </source>
</evidence>
<keyword evidence="2" id="KW-0808">Transferase</keyword>
<evidence type="ECO:0000313" key="5">
    <source>
        <dbReference type="EMBL" id="MZI93974.1"/>
    </source>
</evidence>
<name>A0A7X4LLA1_9VIBR</name>
<dbReference type="EMBL" id="WEKT01000021">
    <property type="protein sequence ID" value="MZI93974.1"/>
    <property type="molecule type" value="Genomic_DNA"/>
</dbReference>
<reference evidence="5 6" key="1">
    <citation type="submission" date="2019-10" db="EMBL/GenBank/DDBJ databases">
        <title>Vibrio sp. nov. isolated from a shrimp pond.</title>
        <authorList>
            <person name="Gomez-Gil B."/>
            <person name="Enciso-Ibarra J."/>
            <person name="Enciso-Ibarra K."/>
            <person name="Bolan-Mejia C."/>
        </authorList>
    </citation>
    <scope>NUCLEOTIDE SEQUENCE [LARGE SCALE GENOMIC DNA]</scope>
    <source>
        <strain evidence="5 6">CAIM 722</strain>
    </source>
</reference>
<dbReference type="InterPro" id="IPR008567">
    <property type="entry name" value="BKACE"/>
</dbReference>
<sequence length="283" mass="31611">MQEMKKDKKPSTLIILAPNGARKMKKDHPSLPISANEIVEEVDKCVNAGAAMVHLHARTHLGEHSLCLEDNLTVYNAVKDRIGDRAIIQLTTEAVGKYAPSDQMKLIEEINPEAASFALMELIPDISCENSAGNFFHSIAKKGTLAQYILYSPEQMKYYLELIARNILPSFNHHILIVLGRYHPDQQSLPSDLDQFLQLITKLDSTRWAICAFGKNELDCLSYAAKLGGDTRVGFENNLFNTQGQLAADNCEQVTQLKNTLLKNGHSLITAKEVRTWVTHTPK</sequence>
<protein>
    <submittedName>
        <fullName evidence="5">3-keto-5-aminohexanoate cleavage protein</fullName>
    </submittedName>
</protein>
<evidence type="ECO:0000313" key="6">
    <source>
        <dbReference type="Proteomes" id="UP000462621"/>
    </source>
</evidence>
<comment type="cofactor">
    <cofactor evidence="1">
        <name>Zn(2+)</name>
        <dbReference type="ChEBI" id="CHEBI:29105"/>
    </cofactor>
</comment>
<dbReference type="Proteomes" id="UP000462621">
    <property type="component" value="Unassembled WGS sequence"/>
</dbReference>
<keyword evidence="4" id="KW-0862">Zinc</keyword>
<evidence type="ECO:0000256" key="2">
    <source>
        <dbReference type="ARBA" id="ARBA00022679"/>
    </source>
</evidence>
<gene>
    <name evidence="5" type="ORF">F9817_12300</name>
</gene>